<dbReference type="Gene3D" id="2.60.40.10">
    <property type="entry name" value="Immunoglobulins"/>
    <property type="match status" value="1"/>
</dbReference>
<dbReference type="PRINTS" id="PR00133">
    <property type="entry name" value="GLHYDRLASE3"/>
</dbReference>
<dbReference type="InterPro" id="IPR036881">
    <property type="entry name" value="Glyco_hydro_3_C_sf"/>
</dbReference>
<dbReference type="GO" id="GO:0005975">
    <property type="term" value="P:carbohydrate metabolic process"/>
    <property type="evidence" value="ECO:0007669"/>
    <property type="project" value="InterPro"/>
</dbReference>
<dbReference type="PANTHER" id="PTHR42715:SF10">
    <property type="entry name" value="BETA-GLUCOSIDASE"/>
    <property type="match status" value="1"/>
</dbReference>
<protein>
    <submittedName>
        <fullName evidence="6">Glycoside hydrolase family 3</fullName>
        <ecNumber evidence="6">3.2.1.21</ecNumber>
    </submittedName>
    <submittedName>
        <fullName evidence="5">Glycosyl hydrolase</fullName>
    </submittedName>
</protein>
<evidence type="ECO:0000313" key="7">
    <source>
        <dbReference type="Proteomes" id="UP000057088"/>
    </source>
</evidence>
<feature type="domain" description="Fibronectin type III-like" evidence="4">
    <location>
        <begin position="700"/>
        <end position="771"/>
    </location>
</feature>
<dbReference type="Pfam" id="PF01915">
    <property type="entry name" value="Glyco_hydro_3_C"/>
    <property type="match status" value="1"/>
</dbReference>
<dbReference type="KEGG" id="vfl:AL536_05080"/>
<keyword evidence="3" id="KW-0732">Signal</keyword>
<evidence type="ECO:0000313" key="8">
    <source>
        <dbReference type="Proteomes" id="UP000254626"/>
    </source>
</evidence>
<dbReference type="InterPro" id="IPR026891">
    <property type="entry name" value="Fn3-like"/>
</dbReference>
<gene>
    <name evidence="6" type="primary">bglB_1</name>
    <name evidence="5" type="ORF">AL536_05080</name>
    <name evidence="6" type="ORF">NCTC11327_03040</name>
</gene>
<dbReference type="GO" id="GO:0008422">
    <property type="term" value="F:beta-glucosidase activity"/>
    <property type="evidence" value="ECO:0007669"/>
    <property type="project" value="UniProtKB-EC"/>
</dbReference>
<name>A0AAX2LSA7_VIBFL</name>
<reference evidence="6 8" key="3">
    <citation type="submission" date="2018-06" db="EMBL/GenBank/DDBJ databases">
        <authorList>
            <consortium name="Pathogen Informatics"/>
            <person name="Doyle S."/>
        </authorList>
    </citation>
    <scope>NUCLEOTIDE SEQUENCE [LARGE SCALE GENOMIC DNA]</scope>
    <source>
        <strain evidence="6 8">NCTC11327</strain>
    </source>
</reference>
<evidence type="ECO:0000313" key="6">
    <source>
        <dbReference type="EMBL" id="SUQ26180.1"/>
    </source>
</evidence>
<keyword evidence="7" id="KW-1185">Reference proteome</keyword>
<reference evidence="5" key="2">
    <citation type="submission" date="2018-01" db="EMBL/GenBank/DDBJ databases">
        <title>FDA dAtabase for Regulatory Grade micrObial Sequences (FDA-ARGOS): Supporting development and validation of Infectious Disease Dx tests.</title>
        <authorList>
            <person name="Hoffmann M."/>
            <person name="Allard M."/>
            <person name="Evans P."/>
            <person name="Brown E."/>
            <person name="Tallon L."/>
            <person name="Sadzewicz L."/>
            <person name="Sengamalay N."/>
            <person name="Ott S."/>
            <person name="Godinez A."/>
            <person name="Nagaraj S."/>
            <person name="Vyas G."/>
            <person name="Aluvathingal J."/>
            <person name="Nadendla S."/>
            <person name="Geyer C."/>
            <person name="Sichtig H."/>
        </authorList>
    </citation>
    <scope>NUCLEOTIDE SEQUENCE</scope>
    <source>
        <strain evidence="5">ATCC 33809</strain>
    </source>
</reference>
<dbReference type="GeneID" id="29383627"/>
<proteinExistence type="inferred from homology"/>
<dbReference type="InterPro" id="IPR001764">
    <property type="entry name" value="Glyco_hydro_3_N"/>
</dbReference>
<dbReference type="EMBL" id="CP014034">
    <property type="protein sequence ID" value="AMF92846.1"/>
    <property type="molecule type" value="Genomic_DNA"/>
</dbReference>
<dbReference type="EMBL" id="UHIP01000002">
    <property type="protein sequence ID" value="SUQ26180.1"/>
    <property type="molecule type" value="Genomic_DNA"/>
</dbReference>
<dbReference type="EC" id="3.2.1.21" evidence="6"/>
<dbReference type="Pfam" id="PF14310">
    <property type="entry name" value="Fn3-like"/>
    <property type="match status" value="1"/>
</dbReference>
<keyword evidence="2 6" id="KW-0378">Hydrolase</keyword>
<dbReference type="Gene3D" id="3.20.20.300">
    <property type="entry name" value="Glycoside hydrolase, family 3, N-terminal domain"/>
    <property type="match status" value="1"/>
</dbReference>
<evidence type="ECO:0000256" key="2">
    <source>
        <dbReference type="ARBA" id="ARBA00022801"/>
    </source>
</evidence>
<dbReference type="AlphaFoldDB" id="A0AAX2LSA7"/>
<dbReference type="InterPro" id="IPR050288">
    <property type="entry name" value="Cellulose_deg_GH3"/>
</dbReference>
<dbReference type="Gene3D" id="3.40.50.1700">
    <property type="entry name" value="Glycoside hydrolase family 3 C-terminal domain"/>
    <property type="match status" value="1"/>
</dbReference>
<feature type="chain" id="PRO_5043444031" evidence="3">
    <location>
        <begin position="28"/>
        <end position="819"/>
    </location>
</feature>
<evidence type="ECO:0000256" key="1">
    <source>
        <dbReference type="ARBA" id="ARBA00005336"/>
    </source>
</evidence>
<dbReference type="InterPro" id="IPR036962">
    <property type="entry name" value="Glyco_hydro_3_N_sf"/>
</dbReference>
<comment type="similarity">
    <text evidence="1">Belongs to the glycosyl hydrolase 3 family.</text>
</comment>
<dbReference type="SUPFAM" id="SSF51445">
    <property type="entry name" value="(Trans)glycosidases"/>
    <property type="match status" value="1"/>
</dbReference>
<dbReference type="Proteomes" id="UP000254626">
    <property type="component" value="Unassembled WGS sequence"/>
</dbReference>
<dbReference type="RefSeq" id="WP_061055794.1">
    <property type="nucleotide sequence ID" value="NZ_CABLBX010000010.1"/>
</dbReference>
<dbReference type="InterPro" id="IPR013783">
    <property type="entry name" value="Ig-like_fold"/>
</dbReference>
<evidence type="ECO:0000313" key="5">
    <source>
        <dbReference type="EMBL" id="AMF92846.1"/>
    </source>
</evidence>
<accession>A0AAX2LSA7</accession>
<dbReference type="PANTHER" id="PTHR42715">
    <property type="entry name" value="BETA-GLUCOSIDASE"/>
    <property type="match status" value="1"/>
</dbReference>
<evidence type="ECO:0000259" key="4">
    <source>
        <dbReference type="SMART" id="SM01217"/>
    </source>
</evidence>
<sequence>MSDFKTLPLPKILTLAVAFAVASGASAATSTDHTQLQESGIKYRKKAESMVKKMSLSEKLDILSGPGMDLTTYEGIEPINLTSGTDVSGVAGYINGVKNRKLDIPAVKLADGPAGLRINPTRDNDDNTYYATAWPIGSLLASTWDTDLVQKVGTAEGNEVKEYGVDFLLGPGMNIQRNPLLGRNFEYYSEDPVLSGKIAAAMVRGIQSNDVGATIKHFVANNAETNRFFSDTIADPRTLREIYLRGFQIAVQDAQPWAIMSSYNLVNGTYVNQRKDIMTSILRNEWGFKGLAMSDWFAGNVSGLSSDFTSYVGRDAESAAKQVSAGNDLIEPGGVKADLQASYDAGTLSMTDIDSSVVAILTQVQKTPSYNGYHFSNQPDLDTHAELARQAAADGMILLKNTDAALPLASGSRVATFGTTQINTLKGGTGSGDVNAAYIVDIASALGEKFVVNANLTSYYSDYFDANKQETESLLGGYDFCEEPAVEGQLAELVAESATSDDAAIITIGRQAGEGGDRSEAQGDYRLTDEELQIIDAVSSAFHAQGKTVTVVLNVNGLVDTSEWASKVDSILMAYMGGQETGNAVTDILSGDVNPSGKLAQTLPESYSDVPSAATFPGTDTDGDDLADSVYYNEGIYVGYRYYSSFDVAPAYPFGYGLSYTNFEYSNPTVVANTLGKKGGNGSITLSATIHNTGDVAGKEATQVYVSAPEVKLKKPTIELKAFAKTHLLKAGQSERLTFTISAQTLSSFDAANNQWIIEPGTYTVYVAPSSDVHGTVTGQKGVPVSFSVGHEIVVSKTTPDALALQDGVTEASFITVKE</sequence>
<dbReference type="InterPro" id="IPR017853">
    <property type="entry name" value="GH"/>
</dbReference>
<dbReference type="SUPFAM" id="SSF52279">
    <property type="entry name" value="Beta-D-glucan exohydrolase, C-terminal domain"/>
    <property type="match status" value="1"/>
</dbReference>
<keyword evidence="6" id="KW-0326">Glycosidase</keyword>
<dbReference type="SMART" id="SM01217">
    <property type="entry name" value="Fn3_like"/>
    <property type="match status" value="1"/>
</dbReference>
<reference evidence="7" key="1">
    <citation type="submission" date="2015-12" db="EMBL/GenBank/DDBJ databases">
        <title>FDA dAtabase for Regulatory Grade micrObial Sequences (FDA-ARGOS): Supporting development and validation of Infectious Disease Dx tests.</title>
        <authorList>
            <person name="Hoffmann M."/>
            <person name="Allard M."/>
            <person name="Evans P."/>
            <person name="Brown E."/>
            <person name="Tallon L.J."/>
            <person name="Sadzewicz L."/>
            <person name="Sengamalay N."/>
            <person name="Ott S."/>
            <person name="Godinez A."/>
            <person name="Nagaraj S."/>
            <person name="Vyas G."/>
            <person name="Aluvathingal J."/>
            <person name="Nadendla S."/>
            <person name="Geyer C."/>
            <person name="Sichtig H."/>
        </authorList>
    </citation>
    <scope>NUCLEOTIDE SEQUENCE [LARGE SCALE GENOMIC DNA]</scope>
    <source>
        <strain evidence="7">ATCC 33809</strain>
    </source>
</reference>
<dbReference type="Proteomes" id="UP000057088">
    <property type="component" value="Chromosome 1"/>
</dbReference>
<feature type="signal peptide" evidence="3">
    <location>
        <begin position="1"/>
        <end position="27"/>
    </location>
</feature>
<evidence type="ECO:0000256" key="3">
    <source>
        <dbReference type="SAM" id="SignalP"/>
    </source>
</evidence>
<organism evidence="6 8">
    <name type="scientific">Vibrio fluvialis</name>
    <dbReference type="NCBI Taxonomy" id="676"/>
    <lineage>
        <taxon>Bacteria</taxon>
        <taxon>Pseudomonadati</taxon>
        <taxon>Pseudomonadota</taxon>
        <taxon>Gammaproteobacteria</taxon>
        <taxon>Vibrionales</taxon>
        <taxon>Vibrionaceae</taxon>
        <taxon>Vibrio</taxon>
    </lineage>
</organism>
<dbReference type="Pfam" id="PF00933">
    <property type="entry name" value="Glyco_hydro_3"/>
    <property type="match status" value="1"/>
</dbReference>
<dbReference type="InterPro" id="IPR002772">
    <property type="entry name" value="Glyco_hydro_3_C"/>
</dbReference>